<proteinExistence type="predicted"/>
<comment type="caution">
    <text evidence="2">The sequence shown here is derived from an EMBL/GenBank/DDBJ whole genome shotgun (WGS) entry which is preliminary data.</text>
</comment>
<accession>A0ABQ9N4L0</accession>
<dbReference type="Gene3D" id="1.10.510.10">
    <property type="entry name" value="Transferase(Phosphotransferase) domain 1"/>
    <property type="match status" value="1"/>
</dbReference>
<evidence type="ECO:0008006" key="4">
    <source>
        <dbReference type="Google" id="ProtNLM"/>
    </source>
</evidence>
<feature type="region of interest" description="Disordered" evidence="1">
    <location>
        <begin position="82"/>
        <end position="113"/>
    </location>
</feature>
<reference evidence="2" key="1">
    <citation type="journal article" date="2023" name="Plant Biotechnol. J.">
        <title>Chromosome-level wild Hevea brasiliensis genome provides new tools for genomic-assisted breeding and valuable loci to elevate rubber yield.</title>
        <authorList>
            <person name="Cheng H."/>
            <person name="Song X."/>
            <person name="Hu Y."/>
            <person name="Wu T."/>
            <person name="Yang Q."/>
            <person name="An Z."/>
            <person name="Feng S."/>
            <person name="Deng Z."/>
            <person name="Wu W."/>
            <person name="Zeng X."/>
            <person name="Tu M."/>
            <person name="Wang X."/>
            <person name="Huang H."/>
        </authorList>
    </citation>
    <scope>NUCLEOTIDE SEQUENCE</scope>
    <source>
        <strain evidence="2">MT/VB/25A 57/8</strain>
    </source>
</reference>
<gene>
    <name evidence="2" type="ORF">P3X46_002703</name>
</gene>
<protein>
    <recommendedName>
        <fullName evidence="4">Serine-threonine/tyrosine-protein kinase catalytic domain-containing protein</fullName>
    </recommendedName>
</protein>
<dbReference type="Proteomes" id="UP001174677">
    <property type="component" value="Chromosome 2"/>
</dbReference>
<keyword evidence="3" id="KW-1185">Reference proteome</keyword>
<evidence type="ECO:0000313" key="3">
    <source>
        <dbReference type="Proteomes" id="UP001174677"/>
    </source>
</evidence>
<evidence type="ECO:0000313" key="2">
    <source>
        <dbReference type="EMBL" id="KAJ9187218.1"/>
    </source>
</evidence>
<name>A0ABQ9N4L0_HEVBR</name>
<dbReference type="EMBL" id="JARPOI010000002">
    <property type="protein sequence ID" value="KAJ9187218.1"/>
    <property type="molecule type" value="Genomic_DNA"/>
</dbReference>
<feature type="compositionally biased region" description="Polar residues" evidence="1">
    <location>
        <begin position="85"/>
        <end position="98"/>
    </location>
</feature>
<evidence type="ECO:0000256" key="1">
    <source>
        <dbReference type="SAM" id="MobiDB-lite"/>
    </source>
</evidence>
<sequence length="113" mass="12718">MTSNYSSNSYDRSSNDWVSHILDSNSSNFHDLPDKSLIGQGFDDEIHQVLQIALSCVQSISEQRPTMRQVYEDMKAVRNRYGLTDHSNLSTKPETSTAGYKGKSVEIEIAETN</sequence>
<organism evidence="2 3">
    <name type="scientific">Hevea brasiliensis</name>
    <name type="common">Para rubber tree</name>
    <name type="synonym">Siphonia brasiliensis</name>
    <dbReference type="NCBI Taxonomy" id="3981"/>
    <lineage>
        <taxon>Eukaryota</taxon>
        <taxon>Viridiplantae</taxon>
        <taxon>Streptophyta</taxon>
        <taxon>Embryophyta</taxon>
        <taxon>Tracheophyta</taxon>
        <taxon>Spermatophyta</taxon>
        <taxon>Magnoliopsida</taxon>
        <taxon>eudicotyledons</taxon>
        <taxon>Gunneridae</taxon>
        <taxon>Pentapetalae</taxon>
        <taxon>rosids</taxon>
        <taxon>fabids</taxon>
        <taxon>Malpighiales</taxon>
        <taxon>Euphorbiaceae</taxon>
        <taxon>Crotonoideae</taxon>
        <taxon>Micrandreae</taxon>
        <taxon>Hevea</taxon>
    </lineage>
</organism>